<comment type="caution">
    <text evidence="2">The sequence shown here is derived from an EMBL/GenBank/DDBJ whole genome shotgun (WGS) entry which is preliminary data.</text>
</comment>
<evidence type="ECO:0000313" key="2">
    <source>
        <dbReference type="EMBL" id="KAJ4430411.1"/>
    </source>
</evidence>
<evidence type="ECO:0000256" key="1">
    <source>
        <dbReference type="SAM" id="MobiDB-lite"/>
    </source>
</evidence>
<feature type="compositionally biased region" description="Basic and acidic residues" evidence="1">
    <location>
        <begin position="84"/>
        <end position="97"/>
    </location>
</feature>
<sequence length="148" mass="16554">MVGLCEGGNEPPGSLKASKLNQKSGTILWRHIGSRVRVRQKEGELGERWAGRRKLLTHLVRGKVRCGAKRRAGNLEVSQSHASRFSERARKPAFDTGVRREEDRNCGSDKASAVYPEVLGSKCSVLYLKVFGSKRSKLYLEGLWFDIP</sequence>
<organism evidence="2 3">
    <name type="scientific">Periplaneta americana</name>
    <name type="common">American cockroach</name>
    <name type="synonym">Blatta americana</name>
    <dbReference type="NCBI Taxonomy" id="6978"/>
    <lineage>
        <taxon>Eukaryota</taxon>
        <taxon>Metazoa</taxon>
        <taxon>Ecdysozoa</taxon>
        <taxon>Arthropoda</taxon>
        <taxon>Hexapoda</taxon>
        <taxon>Insecta</taxon>
        <taxon>Pterygota</taxon>
        <taxon>Neoptera</taxon>
        <taxon>Polyneoptera</taxon>
        <taxon>Dictyoptera</taxon>
        <taxon>Blattodea</taxon>
        <taxon>Blattoidea</taxon>
        <taxon>Blattidae</taxon>
        <taxon>Blattinae</taxon>
        <taxon>Periplaneta</taxon>
    </lineage>
</organism>
<protein>
    <submittedName>
        <fullName evidence="2">Uncharacterized protein</fullName>
    </submittedName>
</protein>
<gene>
    <name evidence="2" type="ORF">ANN_22627</name>
</gene>
<name>A0ABQ8S947_PERAM</name>
<reference evidence="2 3" key="1">
    <citation type="journal article" date="2022" name="Allergy">
        <title>Genome assembly and annotation of Periplaneta americana reveal a comprehensive cockroach allergen profile.</title>
        <authorList>
            <person name="Wang L."/>
            <person name="Xiong Q."/>
            <person name="Saelim N."/>
            <person name="Wang L."/>
            <person name="Nong W."/>
            <person name="Wan A.T."/>
            <person name="Shi M."/>
            <person name="Liu X."/>
            <person name="Cao Q."/>
            <person name="Hui J.H.L."/>
            <person name="Sookrung N."/>
            <person name="Leung T.F."/>
            <person name="Tungtrongchitr A."/>
            <person name="Tsui S.K.W."/>
        </authorList>
    </citation>
    <scope>NUCLEOTIDE SEQUENCE [LARGE SCALE GENOMIC DNA]</scope>
    <source>
        <strain evidence="2">PWHHKU_190912</strain>
    </source>
</reference>
<proteinExistence type="predicted"/>
<dbReference type="Proteomes" id="UP001148838">
    <property type="component" value="Unassembled WGS sequence"/>
</dbReference>
<feature type="region of interest" description="Disordered" evidence="1">
    <location>
        <begin position="77"/>
        <end position="97"/>
    </location>
</feature>
<keyword evidence="3" id="KW-1185">Reference proteome</keyword>
<accession>A0ABQ8S947</accession>
<dbReference type="EMBL" id="JAJSOF020000033">
    <property type="protein sequence ID" value="KAJ4430411.1"/>
    <property type="molecule type" value="Genomic_DNA"/>
</dbReference>
<evidence type="ECO:0000313" key="3">
    <source>
        <dbReference type="Proteomes" id="UP001148838"/>
    </source>
</evidence>